<evidence type="ECO:0000313" key="2">
    <source>
        <dbReference type="Proteomes" id="UP000275078"/>
    </source>
</evidence>
<dbReference type="Gene3D" id="3.30.420.10">
    <property type="entry name" value="Ribonuclease H-like superfamily/Ribonuclease H"/>
    <property type="match status" value="1"/>
</dbReference>
<dbReference type="Proteomes" id="UP000275078">
    <property type="component" value="Unassembled WGS sequence"/>
</dbReference>
<gene>
    <name evidence="1" type="ORF">BJ508DRAFT_211097</name>
</gene>
<proteinExistence type="predicted"/>
<dbReference type="PANTHER" id="PTHR35871">
    <property type="entry name" value="EXPRESSED PROTEIN"/>
    <property type="match status" value="1"/>
</dbReference>
<dbReference type="PANTHER" id="PTHR35871:SF1">
    <property type="entry name" value="CXC1-LIKE CYSTEINE CLUSTER ASSOCIATED WITH KDZ TRANSPOSASES DOMAIN-CONTAINING PROTEIN"/>
    <property type="match status" value="1"/>
</dbReference>
<evidence type="ECO:0000313" key="1">
    <source>
        <dbReference type="EMBL" id="RPA79486.1"/>
    </source>
</evidence>
<dbReference type="OrthoDB" id="5401962at2759"/>
<dbReference type="InterPro" id="IPR036397">
    <property type="entry name" value="RNaseH_sf"/>
</dbReference>
<dbReference type="GO" id="GO:0003676">
    <property type="term" value="F:nucleic acid binding"/>
    <property type="evidence" value="ECO:0007669"/>
    <property type="project" value="InterPro"/>
</dbReference>
<evidence type="ECO:0008006" key="3">
    <source>
        <dbReference type="Google" id="ProtNLM"/>
    </source>
</evidence>
<dbReference type="AlphaFoldDB" id="A0A3N4I256"/>
<protein>
    <recommendedName>
        <fullName evidence="3">Tc1-like transposase DDE domain-containing protein</fullName>
    </recommendedName>
</protein>
<reference evidence="1 2" key="1">
    <citation type="journal article" date="2018" name="Nat. Ecol. Evol.">
        <title>Pezizomycetes genomes reveal the molecular basis of ectomycorrhizal truffle lifestyle.</title>
        <authorList>
            <person name="Murat C."/>
            <person name="Payen T."/>
            <person name="Noel B."/>
            <person name="Kuo A."/>
            <person name="Morin E."/>
            <person name="Chen J."/>
            <person name="Kohler A."/>
            <person name="Krizsan K."/>
            <person name="Balestrini R."/>
            <person name="Da Silva C."/>
            <person name="Montanini B."/>
            <person name="Hainaut M."/>
            <person name="Levati E."/>
            <person name="Barry K.W."/>
            <person name="Belfiori B."/>
            <person name="Cichocki N."/>
            <person name="Clum A."/>
            <person name="Dockter R.B."/>
            <person name="Fauchery L."/>
            <person name="Guy J."/>
            <person name="Iotti M."/>
            <person name="Le Tacon F."/>
            <person name="Lindquist E.A."/>
            <person name="Lipzen A."/>
            <person name="Malagnac F."/>
            <person name="Mello A."/>
            <person name="Molinier V."/>
            <person name="Miyauchi S."/>
            <person name="Poulain J."/>
            <person name="Riccioni C."/>
            <person name="Rubini A."/>
            <person name="Sitrit Y."/>
            <person name="Splivallo R."/>
            <person name="Traeger S."/>
            <person name="Wang M."/>
            <person name="Zifcakova L."/>
            <person name="Wipf D."/>
            <person name="Zambonelli A."/>
            <person name="Paolocci F."/>
            <person name="Nowrousian M."/>
            <person name="Ottonello S."/>
            <person name="Baldrian P."/>
            <person name="Spatafora J.W."/>
            <person name="Henrissat B."/>
            <person name="Nagy L.G."/>
            <person name="Aury J.M."/>
            <person name="Wincker P."/>
            <person name="Grigoriev I.V."/>
            <person name="Bonfante P."/>
            <person name="Martin F.M."/>
        </authorList>
    </citation>
    <scope>NUCLEOTIDE SEQUENCE [LARGE SCALE GENOMIC DNA]</scope>
    <source>
        <strain evidence="1 2">RN42</strain>
    </source>
</reference>
<organism evidence="1 2">
    <name type="scientific">Ascobolus immersus RN42</name>
    <dbReference type="NCBI Taxonomy" id="1160509"/>
    <lineage>
        <taxon>Eukaryota</taxon>
        <taxon>Fungi</taxon>
        <taxon>Dikarya</taxon>
        <taxon>Ascomycota</taxon>
        <taxon>Pezizomycotina</taxon>
        <taxon>Pezizomycetes</taxon>
        <taxon>Pezizales</taxon>
        <taxon>Ascobolaceae</taxon>
        <taxon>Ascobolus</taxon>
    </lineage>
</organism>
<dbReference type="EMBL" id="ML119698">
    <property type="protein sequence ID" value="RPA79486.1"/>
    <property type="molecule type" value="Genomic_DNA"/>
</dbReference>
<accession>A0A3N4I256</accession>
<name>A0A3N4I256_ASCIM</name>
<keyword evidence="2" id="KW-1185">Reference proteome</keyword>
<sequence length="271" mass="31820">MVLYEYGTNGYWTGEKMLDHIVRIAILIFRYAFPPNFRALFAFDNASNHRVMADNALIASKMNRGPGGKQPFMRDGHIKEKNYRIQPMVFSPDLDPEDPNYRHRGKQKGIEQVLKERDLFRTRRVDGFAFKLECKSGTCDPTLEGGCCMRMLLSIQNDFLAQTGRLEEEIKARGHFSSFYPKFHCELNFIERYWCSVKHYARNNCKYDLRGLRETIPHALDSVSTASIHRYYMHCMHILDAYRDPTLRYGSQEFTERVYKGHRAVVDKTKY</sequence>